<dbReference type="Proteomes" id="UP000198372">
    <property type="component" value="Unassembled WGS sequence"/>
</dbReference>
<organism evidence="1 2">
    <name type="scientific">Microbotryum intermedium</name>
    <dbReference type="NCBI Taxonomy" id="269621"/>
    <lineage>
        <taxon>Eukaryota</taxon>
        <taxon>Fungi</taxon>
        <taxon>Dikarya</taxon>
        <taxon>Basidiomycota</taxon>
        <taxon>Pucciniomycotina</taxon>
        <taxon>Microbotryomycetes</taxon>
        <taxon>Microbotryales</taxon>
        <taxon>Microbotryaceae</taxon>
        <taxon>Microbotryum</taxon>
    </lineage>
</organism>
<protein>
    <submittedName>
        <fullName evidence="1">BQ2448_5676 protein</fullName>
    </submittedName>
</protein>
<gene>
    <name evidence="1" type="ORF">BQ2448_5676</name>
</gene>
<reference evidence="2" key="1">
    <citation type="submission" date="2016-09" db="EMBL/GenBank/DDBJ databases">
        <authorList>
            <person name="Jeantristanb JTB J.-T."/>
            <person name="Ricardo R."/>
        </authorList>
    </citation>
    <scope>NUCLEOTIDE SEQUENCE [LARGE SCALE GENOMIC DNA]</scope>
</reference>
<dbReference type="EMBL" id="FMSP01000001">
    <property type="protein sequence ID" value="SCV67030.1"/>
    <property type="molecule type" value="Genomic_DNA"/>
</dbReference>
<evidence type="ECO:0000313" key="2">
    <source>
        <dbReference type="Proteomes" id="UP000198372"/>
    </source>
</evidence>
<dbReference type="AlphaFoldDB" id="A0A238EYW6"/>
<sequence>MLPCPQAAEPDSSWCLRHGRMQAQLFKTYKRLSTALKELCASEALPSVEQIADADDLAQVKAWEEIVVRRLRMIDRTATGRSVHHERF</sequence>
<keyword evidence="2" id="KW-1185">Reference proteome</keyword>
<evidence type="ECO:0000313" key="1">
    <source>
        <dbReference type="EMBL" id="SCV67030.1"/>
    </source>
</evidence>
<proteinExistence type="predicted"/>
<name>A0A238EYW6_9BASI</name>
<accession>A0A238EYW6</accession>